<dbReference type="Gene3D" id="1.10.3680.10">
    <property type="entry name" value="TerB-like"/>
    <property type="match status" value="1"/>
</dbReference>
<dbReference type="InterPro" id="IPR029024">
    <property type="entry name" value="TerB-like"/>
</dbReference>
<dbReference type="RefSeq" id="WP_033092870.1">
    <property type="nucleotide sequence ID" value="NZ_JQED01000007.1"/>
</dbReference>
<name>A0A099KVF9_COLPS</name>
<evidence type="ECO:0000313" key="3">
    <source>
        <dbReference type="Proteomes" id="UP000029843"/>
    </source>
</evidence>
<evidence type="ECO:0000259" key="1">
    <source>
        <dbReference type="Pfam" id="PF05099"/>
    </source>
</evidence>
<dbReference type="Proteomes" id="UP000029843">
    <property type="component" value="Unassembled WGS sequence"/>
</dbReference>
<dbReference type="PATRIC" id="fig|28229.4.peg.1118"/>
<organism evidence="2 3">
    <name type="scientific">Colwellia psychrerythraea</name>
    <name type="common">Vibrio psychroerythus</name>
    <dbReference type="NCBI Taxonomy" id="28229"/>
    <lineage>
        <taxon>Bacteria</taxon>
        <taxon>Pseudomonadati</taxon>
        <taxon>Pseudomonadota</taxon>
        <taxon>Gammaproteobacteria</taxon>
        <taxon>Alteromonadales</taxon>
        <taxon>Colwelliaceae</taxon>
        <taxon>Colwellia</taxon>
    </lineage>
</organism>
<dbReference type="OrthoDB" id="5294347at2"/>
<gene>
    <name evidence="2" type="ORF">ND2E_2093</name>
</gene>
<dbReference type="SUPFAM" id="SSF158682">
    <property type="entry name" value="TerB-like"/>
    <property type="match status" value="1"/>
</dbReference>
<comment type="caution">
    <text evidence="2">The sequence shown here is derived from an EMBL/GenBank/DDBJ whole genome shotgun (WGS) entry which is preliminary data.</text>
</comment>
<dbReference type="Pfam" id="PF05099">
    <property type="entry name" value="TerB"/>
    <property type="match status" value="1"/>
</dbReference>
<proteinExistence type="predicted"/>
<dbReference type="EMBL" id="JQED01000007">
    <property type="protein sequence ID" value="KGJ94160.1"/>
    <property type="molecule type" value="Genomic_DNA"/>
</dbReference>
<dbReference type="CDD" id="cd07313">
    <property type="entry name" value="terB_like_2"/>
    <property type="match status" value="1"/>
</dbReference>
<dbReference type="InterPro" id="IPR007791">
    <property type="entry name" value="DjlA_N"/>
</dbReference>
<sequence>MLAKLKSFFSQELNIENQVDTQDRIQLAAATLLIEVNRASLEKSSVEQQAMKEALGKSFHLSGQKLDSLVEHATAQGEDVTSLYPFVKLINEHYSAPQRIQLVKTLWQVALADQEICMYEEHAIRNISDLLHVDHSDFIKTKLEVLELNS</sequence>
<protein>
    <submittedName>
        <fullName evidence="2">Tellurite resistance TerB</fullName>
    </submittedName>
</protein>
<accession>A0A099KVF9</accession>
<evidence type="ECO:0000313" key="2">
    <source>
        <dbReference type="EMBL" id="KGJ94160.1"/>
    </source>
</evidence>
<dbReference type="AlphaFoldDB" id="A0A099KVF9"/>
<reference evidence="2 3" key="1">
    <citation type="submission" date="2014-08" db="EMBL/GenBank/DDBJ databases">
        <title>Genomic and Phenotypic Diversity of Colwellia psychrerythraea strains from Disparate Marine Basins.</title>
        <authorList>
            <person name="Techtmann S.M."/>
            <person name="Stelling S.C."/>
            <person name="Utturkar S.M."/>
            <person name="Alshibli N."/>
            <person name="Harris A."/>
            <person name="Brown S.D."/>
            <person name="Hazen T.C."/>
        </authorList>
    </citation>
    <scope>NUCLEOTIDE SEQUENCE [LARGE SCALE GENOMIC DNA]</scope>
    <source>
        <strain evidence="2 3">ND2E</strain>
    </source>
</reference>
<feature type="domain" description="Co-chaperone DjlA N-terminal" evidence="1">
    <location>
        <begin position="26"/>
        <end position="142"/>
    </location>
</feature>